<dbReference type="InterPro" id="IPR023753">
    <property type="entry name" value="FAD/NAD-binding_dom"/>
</dbReference>
<dbReference type="InterPro" id="IPR050446">
    <property type="entry name" value="FAD-oxidoreductase/Apoptosis"/>
</dbReference>
<dbReference type="PANTHER" id="PTHR43557:SF2">
    <property type="entry name" value="RIESKE DOMAIN-CONTAINING PROTEIN-RELATED"/>
    <property type="match status" value="1"/>
</dbReference>
<proteinExistence type="predicted"/>
<dbReference type="OrthoDB" id="3568330at2"/>
<dbReference type="GO" id="GO:0005737">
    <property type="term" value="C:cytoplasm"/>
    <property type="evidence" value="ECO:0007669"/>
    <property type="project" value="TreeGrafter"/>
</dbReference>
<evidence type="ECO:0000256" key="1">
    <source>
        <dbReference type="ARBA" id="ARBA00001974"/>
    </source>
</evidence>
<dbReference type="SUPFAM" id="SSF55424">
    <property type="entry name" value="FAD/NAD-linked reductases, dimerisation (C-terminal) domain"/>
    <property type="match status" value="1"/>
</dbReference>
<dbReference type="Proteomes" id="UP000265614">
    <property type="component" value="Unassembled WGS sequence"/>
</dbReference>
<dbReference type="PRINTS" id="PR00411">
    <property type="entry name" value="PNDRDTASEI"/>
</dbReference>
<evidence type="ECO:0000256" key="4">
    <source>
        <dbReference type="ARBA" id="ARBA00023002"/>
    </source>
</evidence>
<feature type="domain" description="Reductase C-terminal" evidence="6">
    <location>
        <begin position="320"/>
        <end position="383"/>
    </location>
</feature>
<name>A0A3A3Z8R0_9ACTN</name>
<keyword evidence="8" id="KW-1185">Reference proteome</keyword>
<dbReference type="InterPro" id="IPR016156">
    <property type="entry name" value="FAD/NAD-linked_Rdtase_dimer_sf"/>
</dbReference>
<keyword evidence="2" id="KW-0285">Flavoprotein</keyword>
<dbReference type="GO" id="GO:0016651">
    <property type="term" value="F:oxidoreductase activity, acting on NAD(P)H"/>
    <property type="evidence" value="ECO:0007669"/>
    <property type="project" value="TreeGrafter"/>
</dbReference>
<dbReference type="PANTHER" id="PTHR43557">
    <property type="entry name" value="APOPTOSIS-INDUCING FACTOR 1"/>
    <property type="match status" value="1"/>
</dbReference>
<evidence type="ECO:0000313" key="8">
    <source>
        <dbReference type="Proteomes" id="UP000265614"/>
    </source>
</evidence>
<dbReference type="InterPro" id="IPR036188">
    <property type="entry name" value="FAD/NAD-bd_sf"/>
</dbReference>
<dbReference type="Gene3D" id="3.50.50.60">
    <property type="entry name" value="FAD/NAD(P)-binding domain"/>
    <property type="match status" value="2"/>
</dbReference>
<organism evidence="7 8">
    <name type="scientific">Vallicoccus soli</name>
    <dbReference type="NCBI Taxonomy" id="2339232"/>
    <lineage>
        <taxon>Bacteria</taxon>
        <taxon>Bacillati</taxon>
        <taxon>Actinomycetota</taxon>
        <taxon>Actinomycetes</taxon>
        <taxon>Motilibacterales</taxon>
        <taxon>Vallicoccaceae</taxon>
        <taxon>Vallicoccus</taxon>
    </lineage>
</organism>
<dbReference type="Pfam" id="PF14759">
    <property type="entry name" value="Reductase_C"/>
    <property type="match status" value="1"/>
</dbReference>
<dbReference type="Gene3D" id="3.30.390.30">
    <property type="match status" value="1"/>
</dbReference>
<keyword evidence="4" id="KW-0560">Oxidoreductase</keyword>
<dbReference type="SUPFAM" id="SSF51905">
    <property type="entry name" value="FAD/NAD(P)-binding domain"/>
    <property type="match status" value="1"/>
</dbReference>
<evidence type="ECO:0000259" key="6">
    <source>
        <dbReference type="Pfam" id="PF14759"/>
    </source>
</evidence>
<comment type="caution">
    <text evidence="7">The sequence shown here is derived from an EMBL/GenBank/DDBJ whole genome shotgun (WGS) entry which is preliminary data.</text>
</comment>
<dbReference type="AlphaFoldDB" id="A0A3A3Z8R0"/>
<keyword evidence="3" id="KW-0274">FAD</keyword>
<sequence length="390" mass="39816">MSSVTVVGSSLAGLSTARALRAGGYDGRLLLVGEEDHAPYDRPPLSKALLAGEAQEDDLALLEDGEDLALDVRRGVRAVRLDPADRAVVLGTGERVVSDAVVVATGAHARRLAAGEGLAGVHLLRTLDDARALRADLVAGSPRVVVVGAGFIGSEVASTARGLGLDVTVVEALAVPLAGSLGPQVGAAVARLHEDHGTRLLTGDGVAGLRADGGRVCAVVLADGRELPADVVVVGVGVVPATDWLHGSGVELRDGVVCDARCRTAVPGVLAVGDVARAVHGWTGTHLRLEHWTSAVEQAQVAAATLLGRDAPAAVTAPPYVWSDQYGTRLQLAGRVPPGAAPEVVEGSLAERPFAAVWRADGAPVAALAVGLPRTFGRLRRTLRPPVLAG</sequence>
<comment type="cofactor">
    <cofactor evidence="1">
        <name>FAD</name>
        <dbReference type="ChEBI" id="CHEBI:57692"/>
    </cofactor>
</comment>
<dbReference type="EMBL" id="QZEZ01000001">
    <property type="protein sequence ID" value="RJK98297.1"/>
    <property type="molecule type" value="Genomic_DNA"/>
</dbReference>
<evidence type="ECO:0000256" key="2">
    <source>
        <dbReference type="ARBA" id="ARBA00022630"/>
    </source>
</evidence>
<gene>
    <name evidence="7" type="ORF">D5H78_00195</name>
</gene>
<accession>A0A3A3Z8R0</accession>
<dbReference type="InterPro" id="IPR028202">
    <property type="entry name" value="Reductase_C"/>
</dbReference>
<feature type="domain" description="FAD/NAD(P)-binding" evidence="5">
    <location>
        <begin position="3"/>
        <end position="299"/>
    </location>
</feature>
<dbReference type="Pfam" id="PF07992">
    <property type="entry name" value="Pyr_redox_2"/>
    <property type="match status" value="1"/>
</dbReference>
<reference evidence="7 8" key="1">
    <citation type="submission" date="2018-09" db="EMBL/GenBank/DDBJ databases">
        <title>YIM 75000 draft genome.</title>
        <authorList>
            <person name="Tang S."/>
            <person name="Feng Y."/>
        </authorList>
    </citation>
    <scope>NUCLEOTIDE SEQUENCE [LARGE SCALE GENOMIC DNA]</scope>
    <source>
        <strain evidence="7 8">YIM 75000</strain>
    </source>
</reference>
<evidence type="ECO:0000256" key="3">
    <source>
        <dbReference type="ARBA" id="ARBA00022827"/>
    </source>
</evidence>
<evidence type="ECO:0000259" key="5">
    <source>
        <dbReference type="Pfam" id="PF07992"/>
    </source>
</evidence>
<dbReference type="PRINTS" id="PR00368">
    <property type="entry name" value="FADPNR"/>
</dbReference>
<evidence type="ECO:0000313" key="7">
    <source>
        <dbReference type="EMBL" id="RJK98297.1"/>
    </source>
</evidence>
<protein>
    <submittedName>
        <fullName evidence="7">FAD-dependent oxidoreductase</fullName>
    </submittedName>
</protein>